<dbReference type="InterPro" id="IPR003439">
    <property type="entry name" value="ABC_transporter-like_ATP-bd"/>
</dbReference>
<reference evidence="6 7" key="1">
    <citation type="journal article" date="2016" name="Nat. Commun.">
        <title>Thousands of microbial genomes shed light on interconnected biogeochemical processes in an aquifer system.</title>
        <authorList>
            <person name="Anantharaman K."/>
            <person name="Brown C.T."/>
            <person name="Hug L.A."/>
            <person name="Sharon I."/>
            <person name="Castelle C.J."/>
            <person name="Probst A.J."/>
            <person name="Thomas B.C."/>
            <person name="Singh A."/>
            <person name="Wilkins M.J."/>
            <person name="Karaoz U."/>
            <person name="Brodie E.L."/>
            <person name="Williams K.H."/>
            <person name="Hubbard S.S."/>
            <person name="Banfield J.F."/>
        </authorList>
    </citation>
    <scope>NUCLEOTIDE SEQUENCE [LARGE SCALE GENOMIC DNA]</scope>
</reference>
<dbReference type="Gene3D" id="3.40.50.300">
    <property type="entry name" value="P-loop containing nucleotide triphosphate hydrolases"/>
    <property type="match status" value="1"/>
</dbReference>
<dbReference type="EMBL" id="MGGI01000012">
    <property type="protein sequence ID" value="OGM26553.1"/>
    <property type="molecule type" value="Genomic_DNA"/>
</dbReference>
<name>A0A1F7YGW7_9BACT</name>
<dbReference type="InterPro" id="IPR027417">
    <property type="entry name" value="P-loop_NTPase"/>
</dbReference>
<evidence type="ECO:0000313" key="7">
    <source>
        <dbReference type="Proteomes" id="UP000178851"/>
    </source>
</evidence>
<dbReference type="FunFam" id="3.40.50.300:FF:000134">
    <property type="entry name" value="Iron-enterobactin ABC transporter ATP-binding protein"/>
    <property type="match status" value="1"/>
</dbReference>
<dbReference type="PANTHER" id="PTHR42734">
    <property type="entry name" value="METAL TRANSPORT SYSTEM ATP-BINDING PROTEIN TM_0124-RELATED"/>
    <property type="match status" value="1"/>
</dbReference>
<dbReference type="CDD" id="cd03235">
    <property type="entry name" value="ABC_Metallic_Cations"/>
    <property type="match status" value="1"/>
</dbReference>
<keyword evidence="3" id="KW-0547">Nucleotide-binding</keyword>
<dbReference type="PROSITE" id="PS50893">
    <property type="entry name" value="ABC_TRANSPORTER_2"/>
    <property type="match status" value="1"/>
</dbReference>
<organism evidence="6 7">
    <name type="scientific">Candidatus Woesebacteria bacterium RIFCSPHIGHO2_01_FULL_39_28</name>
    <dbReference type="NCBI Taxonomy" id="1802496"/>
    <lineage>
        <taxon>Bacteria</taxon>
        <taxon>Candidatus Woeseibacteriota</taxon>
    </lineage>
</organism>
<dbReference type="InterPro" id="IPR050153">
    <property type="entry name" value="Metal_Ion_Import_ABC"/>
</dbReference>
<dbReference type="Proteomes" id="UP000178851">
    <property type="component" value="Unassembled WGS sequence"/>
</dbReference>
<dbReference type="GO" id="GO:0016887">
    <property type="term" value="F:ATP hydrolysis activity"/>
    <property type="evidence" value="ECO:0007669"/>
    <property type="project" value="InterPro"/>
</dbReference>
<dbReference type="SUPFAM" id="SSF52540">
    <property type="entry name" value="P-loop containing nucleoside triphosphate hydrolases"/>
    <property type="match status" value="1"/>
</dbReference>
<dbReference type="PANTHER" id="PTHR42734:SF17">
    <property type="entry name" value="METAL TRANSPORT SYSTEM ATP-BINDING PROTEIN TM_0124-RELATED"/>
    <property type="match status" value="1"/>
</dbReference>
<dbReference type="GO" id="GO:0005524">
    <property type="term" value="F:ATP binding"/>
    <property type="evidence" value="ECO:0007669"/>
    <property type="project" value="UniProtKB-KW"/>
</dbReference>
<sequence>MSIDHSKNIVEVKNVSFSYFNGNIVLKDVNLNIHYGDYLGIIGPNGGGKSTLVNLILGLLKPDSGTIKVYATSIGYVPQKATEAIDAKFPVTVYNVVSMGRFAKKGFFRNLDKEDRDAVDKALEQVKMTDYKNRLIGNLSGGQEQKVIVARALARDAQIIFLDEPTSGVDEASQEEFYELLDKLNKELGITLVLVSHDIDVVTREVTEVAAINRTVIYYGSSKEFIKEEHHDRLYLKGLKFIGHHG</sequence>
<dbReference type="SMART" id="SM00382">
    <property type="entry name" value="AAA"/>
    <property type="match status" value="1"/>
</dbReference>
<evidence type="ECO:0000256" key="3">
    <source>
        <dbReference type="ARBA" id="ARBA00022741"/>
    </source>
</evidence>
<evidence type="ECO:0000259" key="5">
    <source>
        <dbReference type="PROSITE" id="PS50893"/>
    </source>
</evidence>
<gene>
    <name evidence="6" type="ORF">A2627_00830</name>
</gene>
<keyword evidence="4 6" id="KW-0067">ATP-binding</keyword>
<dbReference type="Pfam" id="PF00005">
    <property type="entry name" value="ABC_tran"/>
    <property type="match status" value="1"/>
</dbReference>
<evidence type="ECO:0000256" key="4">
    <source>
        <dbReference type="ARBA" id="ARBA00022840"/>
    </source>
</evidence>
<dbReference type="InterPro" id="IPR003593">
    <property type="entry name" value="AAA+_ATPase"/>
</dbReference>
<comment type="caution">
    <text evidence="6">The sequence shown here is derived from an EMBL/GenBank/DDBJ whole genome shotgun (WGS) entry which is preliminary data.</text>
</comment>
<comment type="similarity">
    <text evidence="1">Belongs to the ABC transporter superfamily.</text>
</comment>
<dbReference type="AlphaFoldDB" id="A0A1F7YGW7"/>
<feature type="domain" description="ABC transporter" evidence="5">
    <location>
        <begin position="10"/>
        <end position="239"/>
    </location>
</feature>
<evidence type="ECO:0000256" key="1">
    <source>
        <dbReference type="ARBA" id="ARBA00005417"/>
    </source>
</evidence>
<proteinExistence type="inferred from homology"/>
<evidence type="ECO:0000313" key="6">
    <source>
        <dbReference type="EMBL" id="OGM26553.1"/>
    </source>
</evidence>
<keyword evidence="2" id="KW-0813">Transport</keyword>
<accession>A0A1F7YGW7</accession>
<evidence type="ECO:0000256" key="2">
    <source>
        <dbReference type="ARBA" id="ARBA00022448"/>
    </source>
</evidence>
<protein>
    <submittedName>
        <fullName evidence="6">Zinc ABC transporter ATP-binding protein</fullName>
    </submittedName>
</protein>